<protein>
    <submittedName>
        <fullName evidence="2">Uncharacterized protein</fullName>
    </submittedName>
</protein>
<accession>A0A818LTI2</accession>
<evidence type="ECO:0000313" key="3">
    <source>
        <dbReference type="Proteomes" id="UP000663844"/>
    </source>
</evidence>
<organism evidence="2 3">
    <name type="scientific">Adineta steineri</name>
    <dbReference type="NCBI Taxonomy" id="433720"/>
    <lineage>
        <taxon>Eukaryota</taxon>
        <taxon>Metazoa</taxon>
        <taxon>Spiralia</taxon>
        <taxon>Gnathifera</taxon>
        <taxon>Rotifera</taxon>
        <taxon>Eurotatoria</taxon>
        <taxon>Bdelloidea</taxon>
        <taxon>Adinetida</taxon>
        <taxon>Adinetidae</taxon>
        <taxon>Adineta</taxon>
    </lineage>
</organism>
<dbReference type="InterPro" id="IPR032675">
    <property type="entry name" value="LRR_dom_sf"/>
</dbReference>
<evidence type="ECO:0000256" key="1">
    <source>
        <dbReference type="ARBA" id="ARBA00022737"/>
    </source>
</evidence>
<dbReference type="PANTHER" id="PTHR24111">
    <property type="entry name" value="LEUCINE-RICH REPEAT-CONTAINING PROTEIN 34"/>
    <property type="match status" value="1"/>
</dbReference>
<dbReference type="AlphaFoldDB" id="A0A818LTI2"/>
<sequence length="569" mass="64143">MSWPNQCKLKYLSIHSCLYSQYLHILHQLPYLETLQLEKCIMDMNNMFESSSNLLFNSQLSCLIITDCSLSIEHLRLLILKTPKLREFKVIFRSGVFNSVIDIYEWEKFIRIELNFLNRLEFCVPYTNSTDNAISLNSIIVPFRESFWLNEKRWYTVCETVIGDYKENKILLFTIPFTINIDDSYGTITTLNLYSNDIGTFGTQYIVDALVNNTTLTTLNIVNNAIGDDEVKYMADLLETSTSTTLSMASNEIDAKGMNFLSKAFHKNMTLKELGLEYNRATGDGAKSISEALQNNNVLKIINLSSNDIVVDGARYLTLILENNATVKVLNLDSNKISNSGAQYLFDDLQQNMSLTEISLYRADIANAGVKCVADVLRNNMTLQELNLESNRIKAEGAEYLANALRENTTLRMLNLYDNEIGAAGAHYLAEALRNNKTHTLTELFLKGIPDRQGRCHKSRKTENMAFVFRNSVAFSQPDPVGDVDSYCELLKLAESLRNNKTSSELNLTYKQIGSAGAQHIGDALRSNTTLKKLRVNAKEIGLIGLKYLGDGLKNNTVSSISVKDDLYS</sequence>
<dbReference type="InterPro" id="IPR052201">
    <property type="entry name" value="LRR-containing_regulator"/>
</dbReference>
<comment type="caution">
    <text evidence="2">The sequence shown here is derived from an EMBL/GenBank/DDBJ whole genome shotgun (WGS) entry which is preliminary data.</text>
</comment>
<dbReference type="Gene3D" id="3.80.10.10">
    <property type="entry name" value="Ribonuclease Inhibitor"/>
    <property type="match status" value="4"/>
</dbReference>
<dbReference type="Pfam" id="PF13516">
    <property type="entry name" value="LRR_6"/>
    <property type="match status" value="5"/>
</dbReference>
<dbReference type="PANTHER" id="PTHR24111:SF0">
    <property type="entry name" value="LEUCINE-RICH REPEAT-CONTAINING PROTEIN"/>
    <property type="match status" value="1"/>
</dbReference>
<dbReference type="InterPro" id="IPR001611">
    <property type="entry name" value="Leu-rich_rpt"/>
</dbReference>
<name>A0A818LTI2_9BILA</name>
<evidence type="ECO:0000313" key="2">
    <source>
        <dbReference type="EMBL" id="CAF3583704.1"/>
    </source>
</evidence>
<gene>
    <name evidence="2" type="ORF">OXD698_LOCUS5539</name>
</gene>
<keyword evidence="1" id="KW-0677">Repeat</keyword>
<dbReference type="Proteomes" id="UP000663844">
    <property type="component" value="Unassembled WGS sequence"/>
</dbReference>
<dbReference type="EMBL" id="CAJOAZ010000227">
    <property type="protein sequence ID" value="CAF3583704.1"/>
    <property type="molecule type" value="Genomic_DNA"/>
</dbReference>
<dbReference type="SMART" id="SM00368">
    <property type="entry name" value="LRR_RI"/>
    <property type="match status" value="10"/>
</dbReference>
<proteinExistence type="predicted"/>
<reference evidence="2" key="1">
    <citation type="submission" date="2021-02" db="EMBL/GenBank/DDBJ databases">
        <authorList>
            <person name="Nowell W R."/>
        </authorList>
    </citation>
    <scope>NUCLEOTIDE SEQUENCE</scope>
</reference>
<dbReference type="SUPFAM" id="SSF52047">
    <property type="entry name" value="RNI-like"/>
    <property type="match status" value="2"/>
</dbReference>